<dbReference type="GO" id="GO:0000976">
    <property type="term" value="F:transcription cis-regulatory region binding"/>
    <property type="evidence" value="ECO:0007669"/>
    <property type="project" value="TreeGrafter"/>
</dbReference>
<evidence type="ECO:0000256" key="6">
    <source>
        <dbReference type="SAM" id="MobiDB-lite"/>
    </source>
</evidence>
<feature type="domain" description="HTH tetR-type" evidence="7">
    <location>
        <begin position="26"/>
        <end position="86"/>
    </location>
</feature>
<protein>
    <submittedName>
        <fullName evidence="8">TetR/AcrR family transcriptional regulator</fullName>
    </submittedName>
</protein>
<dbReference type="InterPro" id="IPR050109">
    <property type="entry name" value="HTH-type_TetR-like_transc_reg"/>
</dbReference>
<evidence type="ECO:0000313" key="9">
    <source>
        <dbReference type="Proteomes" id="UP000318199"/>
    </source>
</evidence>
<evidence type="ECO:0000259" key="7">
    <source>
        <dbReference type="PROSITE" id="PS50977"/>
    </source>
</evidence>
<dbReference type="GO" id="GO:0003700">
    <property type="term" value="F:DNA-binding transcription factor activity"/>
    <property type="evidence" value="ECO:0007669"/>
    <property type="project" value="TreeGrafter"/>
</dbReference>
<dbReference type="SUPFAM" id="SSF48498">
    <property type="entry name" value="Tetracyclin repressor-like, C-terminal domain"/>
    <property type="match status" value="1"/>
</dbReference>
<evidence type="ECO:0000256" key="4">
    <source>
        <dbReference type="ARBA" id="ARBA00023163"/>
    </source>
</evidence>
<keyword evidence="2" id="KW-0805">Transcription regulation</keyword>
<evidence type="ECO:0000313" key="8">
    <source>
        <dbReference type="EMBL" id="TWO68470.1"/>
    </source>
</evidence>
<name>A0A562ZIQ5_9BURK</name>
<dbReference type="PROSITE" id="PS50977">
    <property type="entry name" value="HTH_TETR_2"/>
    <property type="match status" value="1"/>
</dbReference>
<dbReference type="OrthoDB" id="5293556at2"/>
<comment type="caution">
    <text evidence="8">The sequence shown here is derived from an EMBL/GenBank/DDBJ whole genome shotgun (WGS) entry which is preliminary data.</text>
</comment>
<feature type="compositionally biased region" description="Low complexity" evidence="6">
    <location>
        <begin position="1"/>
        <end position="15"/>
    </location>
</feature>
<dbReference type="InterPro" id="IPR009057">
    <property type="entry name" value="Homeodomain-like_sf"/>
</dbReference>
<evidence type="ECO:0000256" key="5">
    <source>
        <dbReference type="PROSITE-ProRule" id="PRU00335"/>
    </source>
</evidence>
<keyword evidence="3 5" id="KW-0238">DNA-binding</keyword>
<proteinExistence type="predicted"/>
<evidence type="ECO:0000256" key="2">
    <source>
        <dbReference type="ARBA" id="ARBA00023015"/>
    </source>
</evidence>
<dbReference type="PANTHER" id="PTHR30055">
    <property type="entry name" value="HTH-TYPE TRANSCRIPTIONAL REGULATOR RUTR"/>
    <property type="match status" value="1"/>
</dbReference>
<dbReference type="PRINTS" id="PR00455">
    <property type="entry name" value="HTHTETR"/>
</dbReference>
<keyword evidence="9" id="KW-1185">Reference proteome</keyword>
<feature type="region of interest" description="Disordered" evidence="6">
    <location>
        <begin position="1"/>
        <end position="27"/>
    </location>
</feature>
<dbReference type="AlphaFoldDB" id="A0A562ZIQ5"/>
<dbReference type="RefSeq" id="WP_145895385.1">
    <property type="nucleotide sequence ID" value="NZ_VOBQ01000019.1"/>
</dbReference>
<evidence type="ECO:0000256" key="3">
    <source>
        <dbReference type="ARBA" id="ARBA00023125"/>
    </source>
</evidence>
<dbReference type="Proteomes" id="UP000318199">
    <property type="component" value="Unassembled WGS sequence"/>
</dbReference>
<gene>
    <name evidence="8" type="ORF">FN976_22840</name>
</gene>
<dbReference type="Pfam" id="PF00440">
    <property type="entry name" value="TetR_N"/>
    <property type="match status" value="1"/>
</dbReference>
<reference evidence="8 9" key="1">
    <citation type="submission" date="2019-07" db="EMBL/GenBank/DDBJ databases">
        <title>Caenimonas sedimenti sp. nov., isolated from activated sludge.</title>
        <authorList>
            <person name="Xu J."/>
        </authorList>
    </citation>
    <scope>NUCLEOTIDE SEQUENCE [LARGE SCALE GENOMIC DNA]</scope>
    <source>
        <strain evidence="8 9">HX-9-20</strain>
    </source>
</reference>
<keyword evidence="1" id="KW-0678">Repressor</keyword>
<dbReference type="InterPro" id="IPR036271">
    <property type="entry name" value="Tet_transcr_reg_TetR-rel_C_sf"/>
</dbReference>
<dbReference type="PANTHER" id="PTHR30055:SF223">
    <property type="entry name" value="HTH-TYPE TRANSCRIPTIONAL REGULATOR UIDR"/>
    <property type="match status" value="1"/>
</dbReference>
<organism evidence="8 9">
    <name type="scientific">Caenimonas sedimenti</name>
    <dbReference type="NCBI Taxonomy" id="2596921"/>
    <lineage>
        <taxon>Bacteria</taxon>
        <taxon>Pseudomonadati</taxon>
        <taxon>Pseudomonadota</taxon>
        <taxon>Betaproteobacteria</taxon>
        <taxon>Burkholderiales</taxon>
        <taxon>Comamonadaceae</taxon>
        <taxon>Caenimonas</taxon>
    </lineage>
</organism>
<evidence type="ECO:0000256" key="1">
    <source>
        <dbReference type="ARBA" id="ARBA00022491"/>
    </source>
</evidence>
<dbReference type="Pfam" id="PF13977">
    <property type="entry name" value="TetR_C_6"/>
    <property type="match status" value="1"/>
</dbReference>
<dbReference type="SUPFAM" id="SSF46689">
    <property type="entry name" value="Homeodomain-like"/>
    <property type="match status" value="1"/>
</dbReference>
<feature type="DNA-binding region" description="H-T-H motif" evidence="5">
    <location>
        <begin position="49"/>
        <end position="68"/>
    </location>
</feature>
<dbReference type="InterPro" id="IPR039538">
    <property type="entry name" value="BetI_C"/>
</dbReference>
<keyword evidence="4" id="KW-0804">Transcription</keyword>
<dbReference type="Gene3D" id="1.10.357.10">
    <property type="entry name" value="Tetracycline Repressor, domain 2"/>
    <property type="match status" value="1"/>
</dbReference>
<accession>A0A562ZIQ5</accession>
<sequence length="219" mass="24070">MQTATAPAGTASTTRPPRRKQAERVAESDRRMIDAAMRLIASGGYSQTTLANIGVEAGYSRGLVQHRFGSKDKLLEALINQVANDHRERLLPKLRGLAGIEALECEIDSYLEGVDQPSVSSRAFFVLMLESIGPAPHVRQVFAEISKRWHDALAGQIRKGQKAGEIRKDVDAAMEAQLLIAAVRGLRMQSMLSPETSRIALPLAALKRDLRRRLLAPPR</sequence>
<dbReference type="InterPro" id="IPR001647">
    <property type="entry name" value="HTH_TetR"/>
</dbReference>
<dbReference type="EMBL" id="VOBQ01000019">
    <property type="protein sequence ID" value="TWO68470.1"/>
    <property type="molecule type" value="Genomic_DNA"/>
</dbReference>